<evidence type="ECO:0000256" key="21">
    <source>
        <dbReference type="RuleBase" id="RU361193"/>
    </source>
</evidence>
<dbReference type="Proteomes" id="UP000276133">
    <property type="component" value="Unassembled WGS sequence"/>
</dbReference>
<evidence type="ECO:0000256" key="16">
    <source>
        <dbReference type="ARBA" id="ARBA00047669"/>
    </source>
</evidence>
<evidence type="ECO:0000256" key="9">
    <source>
        <dbReference type="ARBA" id="ARBA00022968"/>
    </source>
</evidence>
<feature type="transmembrane region" description="Helical" evidence="22">
    <location>
        <begin position="26"/>
        <end position="45"/>
    </location>
</feature>
<keyword evidence="11" id="KW-0333">Golgi apparatus</keyword>
<name>A0A3M7RLC8_BRAPC</name>
<dbReference type="GO" id="GO:0005975">
    <property type="term" value="P:carbohydrate metabolic process"/>
    <property type="evidence" value="ECO:0007669"/>
    <property type="project" value="InterPro"/>
</dbReference>
<comment type="pathway">
    <text evidence="3">Protein modification; protein glycosylation.</text>
</comment>
<evidence type="ECO:0000256" key="14">
    <source>
        <dbReference type="ARBA" id="ARBA00023180"/>
    </source>
</evidence>
<evidence type="ECO:0000256" key="19">
    <source>
        <dbReference type="PIRSR" id="PIRSR601382-2"/>
    </source>
</evidence>
<evidence type="ECO:0000256" key="13">
    <source>
        <dbReference type="ARBA" id="ARBA00023157"/>
    </source>
</evidence>
<evidence type="ECO:0000256" key="18">
    <source>
        <dbReference type="PIRSR" id="PIRSR601382-1"/>
    </source>
</evidence>
<evidence type="ECO:0000256" key="1">
    <source>
        <dbReference type="ARBA" id="ARBA00001913"/>
    </source>
</evidence>
<keyword evidence="9" id="KW-0735">Signal-anchor</keyword>
<dbReference type="Gene3D" id="1.50.10.10">
    <property type="match status" value="1"/>
</dbReference>
<dbReference type="GO" id="GO:0005509">
    <property type="term" value="F:calcium ion binding"/>
    <property type="evidence" value="ECO:0007669"/>
    <property type="project" value="InterPro"/>
</dbReference>
<evidence type="ECO:0000256" key="17">
    <source>
        <dbReference type="ARBA" id="ARBA00048605"/>
    </source>
</evidence>
<dbReference type="PANTHER" id="PTHR11742:SF6">
    <property type="entry name" value="MANNOSYL-OLIGOSACCHARIDE ALPHA-1,2-MANNOSIDASE IA-RELATED"/>
    <property type="match status" value="1"/>
</dbReference>
<dbReference type="EC" id="3.2.1.-" evidence="21"/>
<comment type="cofactor">
    <cofactor evidence="1 19">
        <name>Ca(2+)</name>
        <dbReference type="ChEBI" id="CHEBI:29108"/>
    </cofactor>
</comment>
<dbReference type="PANTHER" id="PTHR11742">
    <property type="entry name" value="MANNOSYL-OLIGOSACCHARIDE ALPHA-1,2-MANNOSIDASE-RELATED"/>
    <property type="match status" value="1"/>
</dbReference>
<dbReference type="AlphaFoldDB" id="A0A3M7RLC8"/>
<dbReference type="InterPro" id="IPR001382">
    <property type="entry name" value="Glyco_hydro_47"/>
</dbReference>
<keyword evidence="13 20" id="KW-1015">Disulfide bond</keyword>
<evidence type="ECO:0000256" key="10">
    <source>
        <dbReference type="ARBA" id="ARBA00022989"/>
    </source>
</evidence>
<evidence type="ECO:0000256" key="5">
    <source>
        <dbReference type="ARBA" id="ARBA00022692"/>
    </source>
</evidence>
<comment type="caution">
    <text evidence="23">The sequence shown here is derived from an EMBL/GenBank/DDBJ whole genome shotgun (WGS) entry which is preliminary data.</text>
</comment>
<feature type="active site" evidence="18">
    <location>
        <position position="464"/>
    </location>
</feature>
<dbReference type="FunFam" id="1.50.10.10:FF:000017">
    <property type="entry name" value="alpha-1,2-Mannosidase"/>
    <property type="match status" value="1"/>
</dbReference>
<dbReference type="GO" id="GO:0004571">
    <property type="term" value="F:mannosyl-oligosaccharide 1,2-alpha-mannosidase activity"/>
    <property type="evidence" value="ECO:0007669"/>
    <property type="project" value="UniProtKB-EC"/>
</dbReference>
<evidence type="ECO:0000256" key="15">
    <source>
        <dbReference type="ARBA" id="ARBA00023295"/>
    </source>
</evidence>
<dbReference type="GO" id="GO:0000139">
    <property type="term" value="C:Golgi membrane"/>
    <property type="evidence" value="ECO:0007669"/>
    <property type="project" value="UniProtKB-SubCell"/>
</dbReference>
<protein>
    <recommendedName>
        <fullName evidence="21">alpha-1,2-Mannosidase</fullName>
        <ecNumber evidence="21">3.2.1.-</ecNumber>
    </recommendedName>
</protein>
<evidence type="ECO:0000256" key="11">
    <source>
        <dbReference type="ARBA" id="ARBA00023034"/>
    </source>
</evidence>
<comment type="similarity">
    <text evidence="4 21">Belongs to the glycosyl hydrolase 47 family.</text>
</comment>
<keyword evidence="7 21" id="KW-0378">Hydrolase</keyword>
<evidence type="ECO:0000256" key="8">
    <source>
        <dbReference type="ARBA" id="ARBA00022837"/>
    </source>
</evidence>
<sequence length="559" mass="64414">MSNKDILLPLYFIPKKSKFAINEKKFLIFLLTGTLITSVIIFINLPSTNSLSKQDLSHLFLPKFNNSYKFNRNRPKQQEKVIEVDSGNDIPKYVVEPDSNKENDHKNSLRRDKIKNMTLHAWNSYKKYAWGKNELKPLSRTFHQTGIFGSGSDLGATIVDSLDTLHIMGLHDEVKLATDWIRKNFNININSQISAFEVNIRFIGGFLAIYALTDEKFYLDKAVEIADALMPIFNTPTGIPYALVNPISKAVHNYNWAAGSCSILSEVGTFSLEFQYLSDLTGNKIYQEKIDKIYDHLKKNKNANGLYYNYINPNNGRYCGSQASIGGLADSFYEYLLKLWLYKNKSDKELLDMYLDSIDALKSHVYLKSKSNLGYFGEYSGNFVNKKMGHLACFAGGLFGLTAIKVDELNEEKRNMYKEMAVDITNSCHESYIRTKTHLGPESFGFEPDREAMALDRYYILRPEVIESYFYLWRITKDEKYRDWAWDAAEALEKYCKTENGYSGIKDVNSPDPQKDDVQQSFFIAETLKYLYLIFSEDDLIPFDKFVFNTEAHPFRIKA</sequence>
<dbReference type="InterPro" id="IPR012341">
    <property type="entry name" value="6hp_glycosidase-like_sf"/>
</dbReference>
<evidence type="ECO:0000256" key="12">
    <source>
        <dbReference type="ARBA" id="ARBA00023136"/>
    </source>
</evidence>
<evidence type="ECO:0000256" key="6">
    <source>
        <dbReference type="ARBA" id="ARBA00022723"/>
    </source>
</evidence>
<feature type="active site" description="Proton donor" evidence="18">
    <location>
        <position position="197"/>
    </location>
</feature>
<evidence type="ECO:0000256" key="2">
    <source>
        <dbReference type="ARBA" id="ARBA00004323"/>
    </source>
</evidence>
<dbReference type="SUPFAM" id="SSF48225">
    <property type="entry name" value="Seven-hairpin glycosidases"/>
    <property type="match status" value="1"/>
</dbReference>
<keyword evidence="15 21" id="KW-0326">Glycosidase</keyword>
<dbReference type="Pfam" id="PF01532">
    <property type="entry name" value="Glyco_hydro_47"/>
    <property type="match status" value="1"/>
</dbReference>
<keyword evidence="24" id="KW-1185">Reference proteome</keyword>
<feature type="disulfide bond" evidence="20">
    <location>
        <begin position="393"/>
        <end position="428"/>
    </location>
</feature>
<evidence type="ECO:0000313" key="24">
    <source>
        <dbReference type="Proteomes" id="UP000276133"/>
    </source>
</evidence>
<dbReference type="GO" id="GO:0005783">
    <property type="term" value="C:endoplasmic reticulum"/>
    <property type="evidence" value="ECO:0007669"/>
    <property type="project" value="TreeGrafter"/>
</dbReference>
<evidence type="ECO:0000256" key="22">
    <source>
        <dbReference type="SAM" id="Phobius"/>
    </source>
</evidence>
<keyword evidence="12 22" id="KW-0472">Membrane</keyword>
<keyword evidence="10 22" id="KW-1133">Transmembrane helix</keyword>
<proteinExistence type="inferred from homology"/>
<feature type="active site" description="Proton donor" evidence="18">
    <location>
        <position position="442"/>
    </location>
</feature>
<keyword evidence="5 22" id="KW-0812">Transmembrane</keyword>
<dbReference type="STRING" id="10195.A0A3M7RLC8"/>
<dbReference type="OrthoDB" id="8118055at2759"/>
<evidence type="ECO:0000256" key="7">
    <source>
        <dbReference type="ARBA" id="ARBA00022801"/>
    </source>
</evidence>
<dbReference type="EMBL" id="REGN01003148">
    <property type="protein sequence ID" value="RNA24279.1"/>
    <property type="molecule type" value="Genomic_DNA"/>
</dbReference>
<dbReference type="InterPro" id="IPR036026">
    <property type="entry name" value="Seven-hairpin_glycosidases"/>
</dbReference>
<dbReference type="InterPro" id="IPR050749">
    <property type="entry name" value="Glycosyl_Hydrolase_47"/>
</dbReference>
<evidence type="ECO:0000256" key="4">
    <source>
        <dbReference type="ARBA" id="ARBA00007658"/>
    </source>
</evidence>
<comment type="subcellular location">
    <subcellularLocation>
        <location evidence="2">Golgi apparatus membrane</location>
        <topology evidence="2">Single-pass type II membrane protein</topology>
    </subcellularLocation>
</comment>
<reference evidence="23 24" key="1">
    <citation type="journal article" date="2018" name="Sci. Rep.">
        <title>Genomic signatures of local adaptation to the degree of environmental predictability in rotifers.</title>
        <authorList>
            <person name="Franch-Gras L."/>
            <person name="Hahn C."/>
            <person name="Garcia-Roger E.M."/>
            <person name="Carmona M.J."/>
            <person name="Serra M."/>
            <person name="Gomez A."/>
        </authorList>
    </citation>
    <scope>NUCLEOTIDE SEQUENCE [LARGE SCALE GENOMIC DNA]</scope>
    <source>
        <strain evidence="23">HYR1</strain>
    </source>
</reference>
<accession>A0A3M7RLC8</accession>
<dbReference type="GO" id="GO:0006491">
    <property type="term" value="P:N-glycan processing"/>
    <property type="evidence" value="ECO:0007669"/>
    <property type="project" value="UniProtKB-ARBA"/>
</dbReference>
<feature type="active site" description="Proton donor" evidence="18">
    <location>
        <position position="330"/>
    </location>
</feature>
<evidence type="ECO:0000256" key="3">
    <source>
        <dbReference type="ARBA" id="ARBA00004922"/>
    </source>
</evidence>
<gene>
    <name evidence="23" type="ORF">BpHYR1_023890</name>
</gene>
<organism evidence="23 24">
    <name type="scientific">Brachionus plicatilis</name>
    <name type="common">Marine rotifer</name>
    <name type="synonym">Brachionus muelleri</name>
    <dbReference type="NCBI Taxonomy" id="10195"/>
    <lineage>
        <taxon>Eukaryota</taxon>
        <taxon>Metazoa</taxon>
        <taxon>Spiralia</taxon>
        <taxon>Gnathifera</taxon>
        <taxon>Rotifera</taxon>
        <taxon>Eurotatoria</taxon>
        <taxon>Monogononta</taxon>
        <taxon>Pseudotrocha</taxon>
        <taxon>Ploima</taxon>
        <taxon>Brachionidae</taxon>
        <taxon>Brachionus</taxon>
    </lineage>
</organism>
<comment type="catalytic activity">
    <reaction evidence="17">
        <text>N(4)-(alpha-D-Man-(1-&gt;2)-alpha-D-Man-(1-&gt;2)-alpha-D-Man-(1-&gt;3)-[alpha-D-Man-(1-&gt;2)-alpha-D-Man-(1-&gt;3)-[alpha-D-Man-(1-&gt;2)-alpha-D-Man-(1-&gt;6)]-alpha-D-Man-(1-&gt;6)]-beta-D-Man-(1-&gt;4)-beta-D-GlcNAc-(1-&gt;4)-beta-D-GlcNAc)-L-asparaginyl-[protein] (N-glucan mannose isomer 9A1,2,3B1,2,3) + 4 H2O = N(4)-(alpha-D-Man-(1-&gt;3)-[alpha-D-Man-(1-&gt;3)-[alpha-D-Man-(1-&gt;6)]-alpha-D-Man-(1-&gt;6)]-beta-D-Man-(1-&gt;4)-beta-D-GlcNAc-(1-&gt;4)-beta-D-GlcNAc)-L-asparaginyl-[protein] (N-glucan mannose isomer 5A1,2) + 4 beta-D-mannose</text>
        <dbReference type="Rhea" id="RHEA:56008"/>
        <dbReference type="Rhea" id="RHEA-COMP:14356"/>
        <dbReference type="Rhea" id="RHEA-COMP:14367"/>
        <dbReference type="ChEBI" id="CHEBI:15377"/>
        <dbReference type="ChEBI" id="CHEBI:28563"/>
        <dbReference type="ChEBI" id="CHEBI:59087"/>
        <dbReference type="ChEBI" id="CHEBI:139493"/>
        <dbReference type="EC" id="3.2.1.113"/>
    </reaction>
</comment>
<evidence type="ECO:0000313" key="23">
    <source>
        <dbReference type="EMBL" id="RNA24279.1"/>
    </source>
</evidence>
<keyword evidence="8 19" id="KW-0106">Calcium</keyword>
<keyword evidence="6 19" id="KW-0479">Metal-binding</keyword>
<keyword evidence="14" id="KW-0325">Glycoprotein</keyword>
<comment type="catalytic activity">
    <reaction evidence="16">
        <text>N(4)-(alpha-D-Man-(1-&gt;2)-alpha-D-Man-(1-&gt;2)-alpha-D-Man-(1-&gt;3)-[alpha-D-Man-(1-&gt;3)-[alpha-D-Man-(1-&gt;2)-alpha-D-Man-(1-&gt;6)]-alpha-D-Man-(1-&gt;6)]-beta-D-Man-(1-&gt;4)-beta-D-GlcNAc-(1-&gt;4)-beta-D-GlcNAc)-L-asparaginyl-[protein] (N-glucan mannose isomer 8A1,2,3B1,3) + 3 H2O = N(4)-(alpha-D-Man-(1-&gt;3)-[alpha-D-Man-(1-&gt;3)-[alpha-D-Man-(1-&gt;6)]-alpha-D-Man-(1-&gt;6)]-beta-D-Man-(1-&gt;4)-beta-D-GlcNAc-(1-&gt;4)-beta-D-GlcNAc)-L-asparaginyl-[protein] (N-glucan mannose isomer 5A1,2) + 3 beta-D-mannose</text>
        <dbReference type="Rhea" id="RHEA:56028"/>
        <dbReference type="Rhea" id="RHEA-COMP:14358"/>
        <dbReference type="Rhea" id="RHEA-COMP:14367"/>
        <dbReference type="ChEBI" id="CHEBI:15377"/>
        <dbReference type="ChEBI" id="CHEBI:28563"/>
        <dbReference type="ChEBI" id="CHEBI:59087"/>
        <dbReference type="ChEBI" id="CHEBI:60628"/>
        <dbReference type="EC" id="3.2.1.113"/>
    </reaction>
</comment>
<dbReference type="PRINTS" id="PR00747">
    <property type="entry name" value="GLYHDRLASE47"/>
</dbReference>
<evidence type="ECO:0000256" key="20">
    <source>
        <dbReference type="PIRSR" id="PIRSR601382-3"/>
    </source>
</evidence>
<feature type="binding site" evidence="19">
    <location>
        <position position="550"/>
    </location>
    <ligand>
        <name>Ca(2+)</name>
        <dbReference type="ChEBI" id="CHEBI:29108"/>
    </ligand>
</feature>